<dbReference type="Proteomes" id="UP000255139">
    <property type="component" value="Unassembled WGS sequence"/>
</dbReference>
<evidence type="ECO:0000313" key="11">
    <source>
        <dbReference type="EMBL" id="TLE00050.1"/>
    </source>
</evidence>
<reference evidence="11 12" key="1">
    <citation type="journal article" date="2014" name="Genome Announc.">
        <title>Draft genome sequences of eight enterohepatic helicobacter species isolated from both laboratory and wild rodents.</title>
        <authorList>
            <person name="Sheh A."/>
            <person name="Shen Z."/>
            <person name="Fox J.G."/>
        </authorList>
    </citation>
    <scope>NUCLEOTIDE SEQUENCE [LARGE SCALE GENOMIC DNA]</scope>
    <source>
        <strain evidence="11 12">ST1</strain>
    </source>
</reference>
<evidence type="ECO:0000256" key="4">
    <source>
        <dbReference type="ARBA" id="ARBA00022605"/>
    </source>
</evidence>
<dbReference type="GO" id="GO:0030170">
    <property type="term" value="F:pyridoxal phosphate binding"/>
    <property type="evidence" value="ECO:0007669"/>
    <property type="project" value="InterPro"/>
</dbReference>
<evidence type="ECO:0000256" key="6">
    <source>
        <dbReference type="ARBA" id="ARBA00029440"/>
    </source>
</evidence>
<dbReference type="AlphaFoldDB" id="A0A099TWB4"/>
<dbReference type="STRING" id="216.LS73_06210"/>
<dbReference type="InterPro" id="IPR000634">
    <property type="entry name" value="Ser/Thr_deHydtase_PyrdxlP-BS"/>
</dbReference>
<reference evidence="10 13" key="2">
    <citation type="submission" date="2018-06" db="EMBL/GenBank/DDBJ databases">
        <authorList>
            <consortium name="Pathogen Informatics"/>
            <person name="Doyle S."/>
        </authorList>
    </citation>
    <scope>NUCLEOTIDE SEQUENCE [LARGE SCALE GENOMIC DNA]</scope>
    <source>
        <strain evidence="10 13">NCTC12714</strain>
    </source>
</reference>
<dbReference type="SUPFAM" id="SSF53686">
    <property type="entry name" value="Tryptophan synthase beta subunit-like PLP-dependent enzymes"/>
    <property type="match status" value="1"/>
</dbReference>
<dbReference type="Gene3D" id="3.40.50.1100">
    <property type="match status" value="2"/>
</dbReference>
<evidence type="ECO:0000256" key="7">
    <source>
        <dbReference type="ARBA" id="ARBA00049144"/>
    </source>
</evidence>
<dbReference type="GO" id="GO:0004795">
    <property type="term" value="F:threonine synthase activity"/>
    <property type="evidence" value="ECO:0007669"/>
    <property type="project" value="UniProtKB-UniRule"/>
</dbReference>
<comment type="catalytic activity">
    <reaction evidence="7">
        <text>O-phospho-L-homoserine + H2O = L-threonine + phosphate</text>
        <dbReference type="Rhea" id="RHEA:10840"/>
        <dbReference type="ChEBI" id="CHEBI:15377"/>
        <dbReference type="ChEBI" id="CHEBI:43474"/>
        <dbReference type="ChEBI" id="CHEBI:57590"/>
        <dbReference type="ChEBI" id="CHEBI:57926"/>
        <dbReference type="EC" id="4.2.3.1"/>
    </reaction>
</comment>
<dbReference type="EMBL" id="UGJE01000002">
    <property type="protein sequence ID" value="STQ86103.1"/>
    <property type="molecule type" value="Genomic_DNA"/>
</dbReference>
<dbReference type="GO" id="GO:0005737">
    <property type="term" value="C:cytoplasm"/>
    <property type="evidence" value="ECO:0007669"/>
    <property type="project" value="TreeGrafter"/>
</dbReference>
<keyword evidence="13" id="KW-1185">Reference proteome</keyword>
<evidence type="ECO:0000256" key="9">
    <source>
        <dbReference type="PIRSR" id="PIRSR604450-51"/>
    </source>
</evidence>
<keyword evidence="4" id="KW-0028">Amino-acid biosynthesis</keyword>
<evidence type="ECO:0000256" key="3">
    <source>
        <dbReference type="ARBA" id="ARBA00018679"/>
    </source>
</evidence>
<dbReference type="PROSITE" id="PS00165">
    <property type="entry name" value="DEHYDRATASE_SER_THR"/>
    <property type="match status" value="1"/>
</dbReference>
<dbReference type="PANTHER" id="PTHR43515">
    <property type="entry name" value="THREONINE SYNTHASE-LIKE 1"/>
    <property type="match status" value="1"/>
</dbReference>
<gene>
    <name evidence="10" type="primary">thrC</name>
    <name evidence="11" type="ORF">LS73_005835</name>
    <name evidence="10" type="ORF">NCTC12714_00894</name>
</gene>
<sequence>MNYLAQTRSNDETYKTFSDAILDPNAKLGGLYTFNNIKPFSDFTWLKKASYVDICNKVFSQLGIIDINSNNISSYIQIALKSYDSFRHKEICPLVNISPNLYCLELYHGPTFAFKDMALQPFSKLLDSLASSQKQKYLILSATSGDTGPATLQGFADSTNIRAICIYPKGGTSEVQRLQMTTQDAKNLKVFGIQGDFDMAQNSLKLLLRKQSFRENLTNMGYALSAANSVNIGRIAFQIIYYFVIARDLYLQGIQEFSIIVPSGNFGNALAGFFAKQLGLQITKLCIASNPNDILSEFFNTGIYDLRNKILKQSYSPAMDILKSSNIERLLFALFGANRTRQCMESLDKDLIFSLTKEELKTLQTLFEAHSFDDSSCLIGIKKAFNQGYVIDPHTSNAYLFAKLRESSINGQTQVILSTAYFAKFAKTTLKALKGDSDRIKSIGDLEALKEIQKEIRNNINPNFTLESNITSLFNKSEIHTHTYHIEDLEQEILNFCKD</sequence>
<dbReference type="InterPro" id="IPR036052">
    <property type="entry name" value="TrpB-like_PALP_sf"/>
</dbReference>
<dbReference type="RefSeq" id="WP_034558353.1">
    <property type="nucleotide sequence ID" value="NZ_FZML01000012.1"/>
</dbReference>
<evidence type="ECO:0000256" key="1">
    <source>
        <dbReference type="ARBA" id="ARBA00001933"/>
    </source>
</evidence>
<dbReference type="Gene3D" id="3.90.1380.10">
    <property type="entry name" value="Threonine synthase, N-terminal domain"/>
    <property type="match status" value="1"/>
</dbReference>
<protein>
    <recommendedName>
        <fullName evidence="3 8">Threonine synthase</fullName>
        <ecNumber evidence="8">4.2.3.1</ecNumber>
    </recommendedName>
</protein>
<dbReference type="NCBIfam" id="TIGR00260">
    <property type="entry name" value="thrC"/>
    <property type="match status" value="1"/>
</dbReference>
<dbReference type="GO" id="GO:0009088">
    <property type="term" value="P:threonine biosynthetic process"/>
    <property type="evidence" value="ECO:0007669"/>
    <property type="project" value="UniProtKB-UniRule"/>
</dbReference>
<dbReference type="Proteomes" id="UP000029922">
    <property type="component" value="Unassembled WGS sequence"/>
</dbReference>
<dbReference type="EMBL" id="JRPD02000011">
    <property type="protein sequence ID" value="TLE00050.1"/>
    <property type="molecule type" value="Genomic_DNA"/>
</dbReference>
<comment type="pathway">
    <text evidence="6">Amino-acid biosynthesis.</text>
</comment>
<feature type="modified residue" description="N6-(pyridoxal phosphate)lysine" evidence="9">
    <location>
        <position position="115"/>
    </location>
</feature>
<name>A0A099TWB4_9HELI</name>
<evidence type="ECO:0000313" key="13">
    <source>
        <dbReference type="Proteomes" id="UP000255139"/>
    </source>
</evidence>
<evidence type="ECO:0000313" key="12">
    <source>
        <dbReference type="Proteomes" id="UP000029922"/>
    </source>
</evidence>
<evidence type="ECO:0000256" key="5">
    <source>
        <dbReference type="ARBA" id="ARBA00022898"/>
    </source>
</evidence>
<dbReference type="OrthoDB" id="9763107at2"/>
<organism evidence="10 13">
    <name type="scientific">Helicobacter muridarum</name>
    <dbReference type="NCBI Taxonomy" id="216"/>
    <lineage>
        <taxon>Bacteria</taxon>
        <taxon>Pseudomonadati</taxon>
        <taxon>Campylobacterota</taxon>
        <taxon>Epsilonproteobacteria</taxon>
        <taxon>Campylobacterales</taxon>
        <taxon>Helicobacteraceae</taxon>
        <taxon>Helicobacter</taxon>
    </lineage>
</organism>
<dbReference type="InterPro" id="IPR037158">
    <property type="entry name" value="Thr_synth_N_sf"/>
</dbReference>
<comment type="cofactor">
    <cofactor evidence="1 9">
        <name>pyridoxal 5'-phosphate</name>
        <dbReference type="ChEBI" id="CHEBI:597326"/>
    </cofactor>
</comment>
<evidence type="ECO:0000313" key="10">
    <source>
        <dbReference type="EMBL" id="STQ86103.1"/>
    </source>
</evidence>
<keyword evidence="5 9" id="KW-0663">Pyridoxal phosphate</keyword>
<evidence type="ECO:0000256" key="2">
    <source>
        <dbReference type="ARBA" id="ARBA00005517"/>
    </source>
</evidence>
<evidence type="ECO:0000256" key="8">
    <source>
        <dbReference type="NCBIfam" id="TIGR00260"/>
    </source>
</evidence>
<accession>A0A099TWB4</accession>
<dbReference type="EC" id="4.2.3.1" evidence="8"/>
<proteinExistence type="inferred from homology"/>
<dbReference type="PANTHER" id="PTHR43515:SF1">
    <property type="entry name" value="THREONINE SYNTHASE-LIKE 1"/>
    <property type="match status" value="1"/>
</dbReference>
<dbReference type="UniPathway" id="UPA00050">
    <property type="reaction ID" value="UER00065"/>
</dbReference>
<keyword evidence="10" id="KW-0456">Lyase</keyword>
<comment type="similarity">
    <text evidence="2">Belongs to the threonine synthase family.</text>
</comment>
<dbReference type="InterPro" id="IPR004450">
    <property type="entry name" value="Thr_synthase-like"/>
</dbReference>